<dbReference type="NCBIfam" id="TIGR03359">
    <property type="entry name" value="VI_chp_6"/>
    <property type="match status" value="1"/>
</dbReference>
<dbReference type="InterPro" id="IPR010272">
    <property type="entry name" value="T6SS_TssF"/>
</dbReference>
<name>B9THJ9_RICCO</name>
<evidence type="ECO:0008006" key="3">
    <source>
        <dbReference type="Google" id="ProtNLM"/>
    </source>
</evidence>
<dbReference type="Pfam" id="PF05947">
    <property type="entry name" value="T6SS_TssF"/>
    <property type="match status" value="1"/>
</dbReference>
<accession>B9THJ9</accession>
<protein>
    <recommendedName>
        <fullName evidence="3">Type VI secretion system baseplate subunit TssF</fullName>
    </recommendedName>
</protein>
<dbReference type="AlphaFoldDB" id="B9THJ9"/>
<sequence length="394" mass="43306">MNRGEDELYGYYQRELDYLRNAGREFARQHPETARRLELGELESADPHVERLIESFAFLTGRVRRDLDNESPDMAAALLEAMLPNSMAPLPPATIVQLAIDPAKGKDSAGRHVPAHTPLTASARPAQRGPGAVDISCQFRTCYPVTLWPLSVAAASFEDAGAHPGLEREPDVAGVLRLSLMCGAGMVFGAGEDGIAPEQLRFHLHDSWHNAGALYDWLLCHVKRVLVAPAGRRVADRVGEAGTWSEAGFGSADAVLPESGRAHPAYRQLQEYFAYPRKYLFFDAGNLAQALRGMDGGQQQADLLLLMKQRPPSGLTLHAGQLLLGCTPAINLFPRTTETLRLDQRQLEYRLVPDARHEATTEIHSLLKWKPVMRTARAASACRPTTTLARCFTA</sequence>
<feature type="non-terminal residue" evidence="1">
    <location>
        <position position="394"/>
    </location>
</feature>
<dbReference type="EMBL" id="EQ981603">
    <property type="protein sequence ID" value="EEF24665.1"/>
    <property type="molecule type" value="Genomic_DNA"/>
</dbReference>
<evidence type="ECO:0000313" key="2">
    <source>
        <dbReference type="Proteomes" id="UP000008311"/>
    </source>
</evidence>
<gene>
    <name evidence="1" type="ORF">RCOM_2071610</name>
</gene>
<dbReference type="Proteomes" id="UP000008311">
    <property type="component" value="Unassembled WGS sequence"/>
</dbReference>
<dbReference type="PANTHER" id="PTHR35370:SF1">
    <property type="entry name" value="TYPE VI SECRETION SYSTEM COMPONENT TSSF1"/>
    <property type="match status" value="1"/>
</dbReference>
<keyword evidence="2" id="KW-1185">Reference proteome</keyword>
<organism evidence="1 2">
    <name type="scientific">Ricinus communis</name>
    <name type="common">Castor bean</name>
    <dbReference type="NCBI Taxonomy" id="3988"/>
    <lineage>
        <taxon>Eukaryota</taxon>
        <taxon>Viridiplantae</taxon>
        <taxon>Streptophyta</taxon>
        <taxon>Embryophyta</taxon>
        <taxon>Tracheophyta</taxon>
        <taxon>Spermatophyta</taxon>
        <taxon>Magnoliopsida</taxon>
        <taxon>eudicotyledons</taxon>
        <taxon>Gunneridae</taxon>
        <taxon>Pentapetalae</taxon>
        <taxon>rosids</taxon>
        <taxon>fabids</taxon>
        <taxon>Malpighiales</taxon>
        <taxon>Euphorbiaceae</taxon>
        <taxon>Acalyphoideae</taxon>
        <taxon>Acalypheae</taxon>
        <taxon>Ricinus</taxon>
    </lineage>
</organism>
<evidence type="ECO:0000313" key="1">
    <source>
        <dbReference type="EMBL" id="EEF24665.1"/>
    </source>
</evidence>
<dbReference type="InParanoid" id="B9THJ9"/>
<proteinExistence type="predicted"/>
<dbReference type="STRING" id="3988.B9THJ9"/>
<dbReference type="PANTHER" id="PTHR35370">
    <property type="entry name" value="CYTOPLASMIC PROTEIN-RELATED-RELATED"/>
    <property type="match status" value="1"/>
</dbReference>
<reference evidence="2" key="1">
    <citation type="journal article" date="2010" name="Nat. Biotechnol.">
        <title>Draft genome sequence of the oilseed species Ricinus communis.</title>
        <authorList>
            <person name="Chan A.P."/>
            <person name="Crabtree J."/>
            <person name="Zhao Q."/>
            <person name="Lorenzi H."/>
            <person name="Orvis J."/>
            <person name="Puiu D."/>
            <person name="Melake-Berhan A."/>
            <person name="Jones K.M."/>
            <person name="Redman J."/>
            <person name="Chen G."/>
            <person name="Cahoon E.B."/>
            <person name="Gedil M."/>
            <person name="Stanke M."/>
            <person name="Haas B.J."/>
            <person name="Wortman J.R."/>
            <person name="Fraser-Liggett C.M."/>
            <person name="Ravel J."/>
            <person name="Rabinowicz P.D."/>
        </authorList>
    </citation>
    <scope>NUCLEOTIDE SEQUENCE [LARGE SCALE GENOMIC DNA]</scope>
    <source>
        <strain evidence="2">cv. Hale</strain>
    </source>
</reference>